<feature type="compositionally biased region" description="Acidic residues" evidence="7">
    <location>
        <begin position="84"/>
        <end position="101"/>
    </location>
</feature>
<gene>
    <name evidence="9" type="ORF">BO222_07450</name>
</gene>
<comment type="similarity">
    <text evidence="1">Belongs to the RpoE family.</text>
</comment>
<dbReference type="InterPro" id="IPR038087">
    <property type="entry name" value="RNAP_delta_N_dom_sf"/>
</dbReference>
<keyword evidence="2 9" id="KW-0240">DNA-directed RNA polymerase</keyword>
<dbReference type="GO" id="GO:0006355">
    <property type="term" value="P:regulation of DNA-templated transcription"/>
    <property type="evidence" value="ECO:0007669"/>
    <property type="project" value="InterPro"/>
</dbReference>
<evidence type="ECO:0000256" key="1">
    <source>
        <dbReference type="ARBA" id="ARBA00009828"/>
    </source>
</evidence>
<dbReference type="GeneID" id="82203018"/>
<organism evidence="9 10">
    <name type="scientific">Ileibacterium valens</name>
    <dbReference type="NCBI Taxonomy" id="1862668"/>
    <lineage>
        <taxon>Bacteria</taxon>
        <taxon>Bacillati</taxon>
        <taxon>Bacillota</taxon>
        <taxon>Erysipelotrichia</taxon>
        <taxon>Erysipelotrichales</taxon>
        <taxon>Erysipelotrichaceae</taxon>
        <taxon>Ileibacterium</taxon>
    </lineage>
</organism>
<evidence type="ECO:0000256" key="4">
    <source>
        <dbReference type="ARBA" id="ARBA00022695"/>
    </source>
</evidence>
<evidence type="ECO:0000256" key="2">
    <source>
        <dbReference type="ARBA" id="ARBA00022478"/>
    </source>
</evidence>
<evidence type="ECO:0000313" key="10">
    <source>
        <dbReference type="Proteomes" id="UP000186341"/>
    </source>
</evidence>
<dbReference type="GO" id="GO:0006351">
    <property type="term" value="P:DNA-templated transcription"/>
    <property type="evidence" value="ECO:0007669"/>
    <property type="project" value="InterPro"/>
</dbReference>
<protein>
    <recommendedName>
        <fullName evidence="6">RNAP delta factor</fullName>
    </recommendedName>
</protein>
<feature type="domain" description="HTH HARE-type" evidence="8">
    <location>
        <begin position="3"/>
        <end position="70"/>
    </location>
</feature>
<keyword evidence="5" id="KW-0804">Transcription</keyword>
<dbReference type="InterPro" id="IPR029757">
    <property type="entry name" value="RpoE"/>
</dbReference>
<accession>A0A1U7NFD5</accession>
<dbReference type="OrthoDB" id="401223at2"/>
<dbReference type="NCBIfam" id="TIGR04567">
    <property type="entry name" value="RNAP_delt_lowGC"/>
    <property type="match status" value="1"/>
</dbReference>
<evidence type="ECO:0000256" key="6">
    <source>
        <dbReference type="ARBA" id="ARBA00031937"/>
    </source>
</evidence>
<dbReference type="Proteomes" id="UP000186341">
    <property type="component" value="Unassembled WGS sequence"/>
</dbReference>
<evidence type="ECO:0000256" key="7">
    <source>
        <dbReference type="SAM" id="MobiDB-lite"/>
    </source>
</evidence>
<dbReference type="PROSITE" id="PS51913">
    <property type="entry name" value="HTH_HARE"/>
    <property type="match status" value="1"/>
</dbReference>
<dbReference type="AlphaFoldDB" id="A0A1U7NFD5"/>
<reference evidence="9 10" key="1">
    <citation type="submission" date="2016-11" db="EMBL/GenBank/DDBJ databases">
        <title>Description of two novel members of the family Erysipelotrichaceae: Ileibacterium lipovorans gen. nov., sp. nov. and Dubosiella newyorkensis, gen. nov., sp. nov.</title>
        <authorList>
            <person name="Cox L.M."/>
            <person name="Sohn J."/>
            <person name="Tyrrell K.L."/>
            <person name="Citron D.M."/>
            <person name="Lawson P.A."/>
            <person name="Patel N.B."/>
            <person name="Iizumi T."/>
            <person name="Perez-Perez G.I."/>
            <person name="Goldstein E.J."/>
            <person name="Blaser M.J."/>
        </authorList>
    </citation>
    <scope>NUCLEOTIDE SEQUENCE [LARGE SCALE GENOMIC DNA]</scope>
    <source>
        <strain evidence="9 10">NYU-BL-A3</strain>
    </source>
</reference>
<feature type="compositionally biased region" description="Basic and acidic residues" evidence="7">
    <location>
        <begin position="103"/>
        <end position="113"/>
    </location>
</feature>
<comment type="caution">
    <text evidence="9">The sequence shown here is derived from an EMBL/GenBank/DDBJ whole genome shotgun (WGS) entry which is preliminary data.</text>
</comment>
<evidence type="ECO:0000259" key="8">
    <source>
        <dbReference type="PROSITE" id="PS51913"/>
    </source>
</evidence>
<proteinExistence type="inferred from homology"/>
<dbReference type="InterPro" id="IPR007759">
    <property type="entry name" value="Asxl_HARE-HTH"/>
</dbReference>
<name>A0A1U7NFD5_9FIRM</name>
<keyword evidence="4" id="KW-0548">Nucleotidyltransferase</keyword>
<dbReference type="Gene3D" id="1.10.10.1250">
    <property type="entry name" value="RNA polymerase, subunit delta, N-terminal domain"/>
    <property type="match status" value="1"/>
</dbReference>
<dbReference type="Pfam" id="PF05066">
    <property type="entry name" value="HARE-HTH"/>
    <property type="match status" value="1"/>
</dbReference>
<feature type="region of interest" description="Disordered" evidence="7">
    <location>
        <begin position="76"/>
        <end position="113"/>
    </location>
</feature>
<dbReference type="GO" id="GO:0000428">
    <property type="term" value="C:DNA-directed RNA polymerase complex"/>
    <property type="evidence" value="ECO:0007669"/>
    <property type="project" value="UniProtKB-KW"/>
</dbReference>
<evidence type="ECO:0000256" key="3">
    <source>
        <dbReference type="ARBA" id="ARBA00022679"/>
    </source>
</evidence>
<keyword evidence="10" id="KW-1185">Reference proteome</keyword>
<dbReference type="RefSeq" id="WP_075819806.1">
    <property type="nucleotide sequence ID" value="NZ_CAJUTZ010000045.1"/>
</dbReference>
<evidence type="ECO:0000256" key="5">
    <source>
        <dbReference type="ARBA" id="ARBA00023163"/>
    </source>
</evidence>
<dbReference type="EMBL" id="MPJW01000144">
    <property type="protein sequence ID" value="OLU38950.1"/>
    <property type="molecule type" value="Genomic_DNA"/>
</dbReference>
<sequence length="113" mass="13102">MKKSMIETAYHVLSDEKHPMPFLELWNVVAKEMGFTPDQQESNIAQFFSDLSLDGRFANLKGNSWDLRKRQSLANTKVDTDSISIEDEEDEPEFTDDETEESIVLKENQEEEN</sequence>
<keyword evidence="3" id="KW-0808">Transferase</keyword>
<evidence type="ECO:0000313" key="9">
    <source>
        <dbReference type="EMBL" id="OLU38950.1"/>
    </source>
</evidence>
<dbReference type="GO" id="GO:0016779">
    <property type="term" value="F:nucleotidyltransferase activity"/>
    <property type="evidence" value="ECO:0007669"/>
    <property type="project" value="UniProtKB-KW"/>
</dbReference>